<proteinExistence type="inferred from homology"/>
<dbReference type="PANTHER" id="PTHR14456:SF2">
    <property type="entry name" value="INOSITOL-PENTAKISPHOSPHATE 2-KINASE"/>
    <property type="match status" value="1"/>
</dbReference>
<comment type="catalytic activity">
    <reaction evidence="7">
        <text>1D-myo-inositol 1,3,4,5,6-pentakisphosphate + ATP = 1D-myo-inositol hexakisphosphate + ADP + H(+)</text>
        <dbReference type="Rhea" id="RHEA:20313"/>
        <dbReference type="ChEBI" id="CHEBI:15378"/>
        <dbReference type="ChEBI" id="CHEBI:30616"/>
        <dbReference type="ChEBI" id="CHEBI:57733"/>
        <dbReference type="ChEBI" id="CHEBI:58130"/>
        <dbReference type="ChEBI" id="CHEBI:456216"/>
        <dbReference type="EC" id="2.7.1.158"/>
    </reaction>
</comment>
<accession>Q17C25</accession>
<dbReference type="InterPro" id="IPR009286">
    <property type="entry name" value="Ins_P5_2-kin"/>
</dbReference>
<comment type="function">
    <text evidence="7">Phosphorylates Ins(1,3,4,5,6)P5 at position 2 to form Ins(1,2,3,4,5,6)P6 (InsP6 or phytate).</text>
</comment>
<dbReference type="Proteomes" id="UP000682892">
    <property type="component" value="Chromosome 2"/>
</dbReference>
<reference evidence="9" key="3">
    <citation type="submission" date="2012-09" db="EMBL/GenBank/DDBJ databases">
        <authorList>
            <consortium name="VectorBase"/>
        </authorList>
    </citation>
    <scope>NUCLEOTIDE SEQUENCE</scope>
    <source>
        <strain evidence="9">Liverpool</strain>
    </source>
</reference>
<comment type="similarity">
    <text evidence="1">Belongs to the IPK1 type 2 family.</text>
</comment>
<name>Q17C25_AEDAE</name>
<keyword evidence="3 7" id="KW-0808">Transferase</keyword>
<gene>
    <name evidence="9" type="ORF">AaeL_AAEL004727</name>
</gene>
<dbReference type="STRING" id="7159.Q17C25"/>
<evidence type="ECO:0000256" key="1">
    <source>
        <dbReference type="ARBA" id="ARBA00007229"/>
    </source>
</evidence>
<dbReference type="GO" id="GO:0035299">
    <property type="term" value="F:inositol-1,3,4,5,6-pentakisphosphate 2-kinase activity"/>
    <property type="evidence" value="ECO:0007669"/>
    <property type="project" value="UniProtKB-EC"/>
</dbReference>
<dbReference type="OMA" id="ANISLAC"/>
<dbReference type="InterPro" id="IPR043001">
    <property type="entry name" value="IP5_2-K_N_lobe"/>
</dbReference>
<dbReference type="PaxDb" id="7159-AAEL004727-PA"/>
<feature type="region of interest" description="Disordered" evidence="8">
    <location>
        <begin position="540"/>
        <end position="564"/>
    </location>
</feature>
<organism evidence="9 10">
    <name type="scientific">Aedes aegypti</name>
    <name type="common">Yellowfever mosquito</name>
    <name type="synonym">Culex aegypti</name>
    <dbReference type="NCBI Taxonomy" id="7159"/>
    <lineage>
        <taxon>Eukaryota</taxon>
        <taxon>Metazoa</taxon>
        <taxon>Ecdysozoa</taxon>
        <taxon>Arthropoda</taxon>
        <taxon>Hexapoda</taxon>
        <taxon>Insecta</taxon>
        <taxon>Pterygota</taxon>
        <taxon>Neoptera</taxon>
        <taxon>Endopterygota</taxon>
        <taxon>Diptera</taxon>
        <taxon>Nematocera</taxon>
        <taxon>Culicoidea</taxon>
        <taxon>Culicidae</taxon>
        <taxon>Culicinae</taxon>
        <taxon>Aedini</taxon>
        <taxon>Aedes</taxon>
        <taxon>Stegomyia</taxon>
    </lineage>
</organism>
<evidence type="ECO:0000313" key="9">
    <source>
        <dbReference type="EMBL" id="EAT43877.1"/>
    </source>
</evidence>
<dbReference type="Pfam" id="PF06090">
    <property type="entry name" value="Ins_P5_2-kin"/>
    <property type="match status" value="1"/>
</dbReference>
<keyword evidence="4 7" id="KW-0547">Nucleotide-binding</keyword>
<dbReference type="PANTHER" id="PTHR14456">
    <property type="entry name" value="INOSITOL POLYPHOSPHATE KINASE 1"/>
    <property type="match status" value="1"/>
</dbReference>
<dbReference type="GO" id="GO:0005634">
    <property type="term" value="C:nucleus"/>
    <property type="evidence" value="ECO:0007669"/>
    <property type="project" value="TreeGrafter"/>
</dbReference>
<evidence type="ECO:0000256" key="7">
    <source>
        <dbReference type="RuleBase" id="RU364126"/>
    </source>
</evidence>
<dbReference type="eggNOG" id="KOG4749">
    <property type="taxonomic scope" value="Eukaryota"/>
</dbReference>
<dbReference type="Gene3D" id="3.30.200.110">
    <property type="entry name" value="Inositol-pentakisphosphate 2-kinase, N-lobe"/>
    <property type="match status" value="1"/>
</dbReference>
<evidence type="ECO:0000256" key="2">
    <source>
        <dbReference type="ARBA" id="ARBA00012023"/>
    </source>
</evidence>
<evidence type="ECO:0000256" key="6">
    <source>
        <dbReference type="ARBA" id="ARBA00022840"/>
    </source>
</evidence>
<evidence type="ECO:0000313" key="10">
    <source>
        <dbReference type="Proteomes" id="UP000682892"/>
    </source>
</evidence>
<keyword evidence="6 7" id="KW-0067">ATP-binding</keyword>
<dbReference type="EMBL" id="CH477313">
    <property type="protein sequence ID" value="EAT43877.1"/>
    <property type="molecule type" value="Genomic_DNA"/>
</dbReference>
<dbReference type="VEuPathDB" id="VectorBase:AAEL004727"/>
<sequence length="607" mass="70875">MGKLNTSYGNYCYQTGTMLDRAVTKYCTSRNDYSESTAGDEASLQLGRLICCRGGVRQMRYDYEDDNLGRVEDMSGRDGTKCDRDELDERHVEAIDESRLAYRAEGNSNIVLALIDDHQVLRLRKTTISCPGGKDTVDLERFVKFSRVIASCFSRRYVPHPKLGRLDTYDLDEFNKKLAKFRPVNRLAKEIQVRDCILYPDVAFLPVTLDPLTFRNQDFGQDTVRGHWQNTYCVEIKPKQGWCLDDLCYGEGLIRDQLFGCWNADQLIDLSSMDKCRFCLFQYSKLRNKMIGKISKYCPLDLFSGKPIRMLNAIKGLIGSPQNNLKLCKNGRIVYDEQQDKSVFNRILKDIFPRDGRTKEERKTVFMNLIKETLLKDFSNYEADHDRKLLTLRKDRKKKDKNLIHQRTCSTINYQFLPRNCALKQILDIQLLVKSTLPKVYSNLYQRDIGSSSASNPFAYIDELYEKYLDYLDEHCGQRSSTDRLDLLDDSYLNEQERYLLGASALDCSIMITFRRLAAREEDRLRPGWFYRPVRSAERHHRPHSQRTYHRRAPANRRESHRRGGCRRRWKTVLLGIRACDYPSAGFHVYVSHSNLEGDRSEAIWRY</sequence>
<protein>
    <recommendedName>
        <fullName evidence="2 7">Inositol-pentakisphosphate 2-kinase</fullName>
        <ecNumber evidence="2 7">2.7.1.158</ecNumber>
    </recommendedName>
</protein>
<dbReference type="GO" id="GO:0032958">
    <property type="term" value="P:inositol phosphate biosynthetic process"/>
    <property type="evidence" value="ECO:0007669"/>
    <property type="project" value="TreeGrafter"/>
</dbReference>
<keyword evidence="5 7" id="KW-0418">Kinase</keyword>
<reference evidence="9" key="1">
    <citation type="submission" date="2005-10" db="EMBL/GenBank/DDBJ databases">
        <authorList>
            <person name="Loftus B.J."/>
            <person name="Nene V.M."/>
            <person name="Hannick L.I."/>
            <person name="Bidwell S."/>
            <person name="Haas B."/>
            <person name="Amedeo P."/>
            <person name="Orvis J."/>
            <person name="Wortman J.R."/>
            <person name="White O.R."/>
            <person name="Salzberg S."/>
            <person name="Shumway M."/>
            <person name="Koo H."/>
            <person name="Zhao Y."/>
            <person name="Holmes M."/>
            <person name="Miller J."/>
            <person name="Schatz M."/>
            <person name="Pop M."/>
            <person name="Pai G."/>
            <person name="Utterback T."/>
            <person name="Rogers Y.-H."/>
            <person name="Kravitz S."/>
            <person name="Fraser C.M."/>
        </authorList>
    </citation>
    <scope>NUCLEOTIDE SEQUENCE</scope>
    <source>
        <strain evidence="9">Liverpool</strain>
    </source>
</reference>
<dbReference type="AlphaFoldDB" id="Q17C25"/>
<dbReference type="GO" id="GO:0005524">
    <property type="term" value="F:ATP binding"/>
    <property type="evidence" value="ECO:0007669"/>
    <property type="project" value="UniProtKB-KW"/>
</dbReference>
<evidence type="ECO:0000256" key="5">
    <source>
        <dbReference type="ARBA" id="ARBA00022777"/>
    </source>
</evidence>
<dbReference type="EC" id="2.7.1.158" evidence="2 7"/>
<evidence type="ECO:0000256" key="8">
    <source>
        <dbReference type="SAM" id="MobiDB-lite"/>
    </source>
</evidence>
<evidence type="ECO:0000256" key="4">
    <source>
        <dbReference type="ARBA" id="ARBA00022741"/>
    </source>
</evidence>
<dbReference type="PhylomeDB" id="Q17C25"/>
<evidence type="ECO:0000256" key="3">
    <source>
        <dbReference type="ARBA" id="ARBA00022679"/>
    </source>
</evidence>
<reference evidence="9" key="2">
    <citation type="journal article" date="2007" name="Science">
        <title>Genome sequence of Aedes aegypti, a major arbovirus vector.</title>
        <authorList>
            <person name="Nene V."/>
            <person name="Wortman J.R."/>
            <person name="Lawson D."/>
            <person name="Haas B."/>
            <person name="Kodira C."/>
            <person name="Tu Z.J."/>
            <person name="Loftus B."/>
            <person name="Xi Z."/>
            <person name="Megy K."/>
            <person name="Grabherr M."/>
            <person name="Ren Q."/>
            <person name="Zdobnov E.M."/>
            <person name="Lobo N.F."/>
            <person name="Campbell K.S."/>
            <person name="Brown S.E."/>
            <person name="Bonaldo M.F."/>
            <person name="Zhu J."/>
            <person name="Sinkins S.P."/>
            <person name="Hogenkamp D.G."/>
            <person name="Amedeo P."/>
            <person name="Arensburger P."/>
            <person name="Atkinson P.W."/>
            <person name="Bidwell S."/>
            <person name="Biedler J."/>
            <person name="Birney E."/>
            <person name="Bruggner R.V."/>
            <person name="Costas J."/>
            <person name="Coy M.R."/>
            <person name="Crabtree J."/>
            <person name="Crawford M."/>
            <person name="Debruyn B."/>
            <person name="Decaprio D."/>
            <person name="Eiglmeier K."/>
            <person name="Eisenstadt E."/>
            <person name="El-Dorry H."/>
            <person name="Gelbart W.M."/>
            <person name="Gomes S.L."/>
            <person name="Hammond M."/>
            <person name="Hannick L.I."/>
            <person name="Hogan J.R."/>
            <person name="Holmes M.H."/>
            <person name="Jaffe D."/>
            <person name="Johnston J.S."/>
            <person name="Kennedy R.C."/>
            <person name="Koo H."/>
            <person name="Kravitz S."/>
            <person name="Kriventseva E.V."/>
            <person name="Kulp D."/>
            <person name="Labutti K."/>
            <person name="Lee E."/>
            <person name="Li S."/>
            <person name="Lovin D.D."/>
            <person name="Mao C."/>
            <person name="Mauceli E."/>
            <person name="Menck C.F."/>
            <person name="Miller J.R."/>
            <person name="Montgomery P."/>
            <person name="Mori A."/>
            <person name="Nascimento A.L."/>
            <person name="Naveira H.F."/>
            <person name="Nusbaum C."/>
            <person name="O'leary S."/>
            <person name="Orvis J."/>
            <person name="Pertea M."/>
            <person name="Quesneville H."/>
            <person name="Reidenbach K.R."/>
            <person name="Rogers Y.H."/>
            <person name="Roth C.W."/>
            <person name="Schneider J.R."/>
            <person name="Schatz M."/>
            <person name="Shumway M."/>
            <person name="Stanke M."/>
            <person name="Stinson E.O."/>
            <person name="Tubio J.M."/>
            <person name="Vanzee J.P."/>
            <person name="Verjovski-Almeida S."/>
            <person name="Werner D."/>
            <person name="White O."/>
            <person name="Wyder S."/>
            <person name="Zeng Q."/>
            <person name="Zhao Q."/>
            <person name="Zhao Y."/>
            <person name="Hill C.A."/>
            <person name="Raikhel A.S."/>
            <person name="Soares M.B."/>
            <person name="Knudson D.L."/>
            <person name="Lee N.H."/>
            <person name="Galagan J."/>
            <person name="Salzberg S.L."/>
            <person name="Paulsen I.T."/>
            <person name="Dimopoulos G."/>
            <person name="Collins F.H."/>
            <person name="Birren B."/>
            <person name="Fraser-Liggett C.M."/>
            <person name="Severson D.W."/>
        </authorList>
    </citation>
    <scope>NUCLEOTIDE SEQUENCE [LARGE SCALE GENOMIC DNA]</scope>
    <source>
        <strain evidence="9">Liverpool</strain>
    </source>
</reference>
<comment type="domain">
    <text evidence="7">The EXKPK motif is conserved in inositol-pentakisphosphate 2-kinases of both family 1 and 2.</text>
</comment>